<evidence type="ECO:0000259" key="7">
    <source>
        <dbReference type="PROSITE" id="PS50109"/>
    </source>
</evidence>
<evidence type="ECO:0000256" key="1">
    <source>
        <dbReference type="ARBA" id="ARBA00000085"/>
    </source>
</evidence>
<dbReference type="PROSITE" id="PS50109">
    <property type="entry name" value="HIS_KIN"/>
    <property type="match status" value="1"/>
</dbReference>
<dbReference type="EC" id="2.7.13.3" evidence="2"/>
<keyword evidence="10" id="KW-1185">Reference proteome</keyword>
<dbReference type="InterPro" id="IPR050736">
    <property type="entry name" value="Sensor_HK_Regulatory"/>
</dbReference>
<dbReference type="STRING" id="767519.SAMN05216559_3912"/>
<dbReference type="InterPro" id="IPR000700">
    <property type="entry name" value="PAS-assoc_C"/>
</dbReference>
<keyword evidence="6" id="KW-0902">Two-component regulatory system</keyword>
<proteinExistence type="predicted"/>
<dbReference type="InterPro" id="IPR003661">
    <property type="entry name" value="HisK_dim/P_dom"/>
</dbReference>
<dbReference type="InterPro" id="IPR000014">
    <property type="entry name" value="PAS"/>
</dbReference>
<dbReference type="SUPFAM" id="SSF55785">
    <property type="entry name" value="PYP-like sensor domain (PAS domain)"/>
    <property type="match status" value="1"/>
</dbReference>
<accession>A0A1I6M7Q5</accession>
<sequence>MQEPPLVLYHGPDATAVTERWDRRRRPFDLRGLSAADDVRDALAEDDVDCLVCAGGEDVLAVADDAQASVPGLQVVVFGRGDIDAATALEHGAAHFVDVGEDDPVETLDALQSVVEQHHSRRRDRTMLDSLLENIPLSVYFKDHDSRHVEVSDEMPSASGNPYIESPDGCRYHTPEDVVGLTDFDLYPPELAESATADDQRVIESEEPVVDQVEHTHGSVVNGTYVATSKAPWYDEQGNVVGLVGVTRDISERKQYEHQLERQNGRLERFAGVLSHDLRNPLEVAQGHLRLAREDRDPEHFDAIERSLDRMDELVEDVLTLARQGGTVTEPDAVAVATAARDAWNVVDSGDATLVVDADLVVMADPSRLAQLFENLFRNALEHAADRPDALTITVADLREAHGFLVADDGVGIPEDEREGIFDAGFSTTEDGTGLGLNIVRTVADAHGWHVTVTESDGGGACFKFGNVHTPES</sequence>
<dbReference type="AlphaFoldDB" id="A0A1I6M7Q5"/>
<protein>
    <recommendedName>
        <fullName evidence="2">histidine kinase</fullName>
        <ecNumber evidence="2">2.7.13.3</ecNumber>
    </recommendedName>
</protein>
<dbReference type="Gene3D" id="3.30.450.20">
    <property type="entry name" value="PAS domain"/>
    <property type="match status" value="1"/>
</dbReference>
<evidence type="ECO:0000256" key="5">
    <source>
        <dbReference type="ARBA" id="ARBA00022777"/>
    </source>
</evidence>
<evidence type="ECO:0000313" key="10">
    <source>
        <dbReference type="Proteomes" id="UP000199062"/>
    </source>
</evidence>
<dbReference type="CDD" id="cd00075">
    <property type="entry name" value="HATPase"/>
    <property type="match status" value="1"/>
</dbReference>
<dbReference type="SMART" id="SM00387">
    <property type="entry name" value="HATPase_c"/>
    <property type="match status" value="1"/>
</dbReference>
<evidence type="ECO:0000256" key="3">
    <source>
        <dbReference type="ARBA" id="ARBA00022553"/>
    </source>
</evidence>
<dbReference type="InterPro" id="IPR003594">
    <property type="entry name" value="HATPase_dom"/>
</dbReference>
<dbReference type="Gene3D" id="1.10.287.130">
    <property type="match status" value="1"/>
</dbReference>
<dbReference type="Proteomes" id="UP000199062">
    <property type="component" value="Unassembled WGS sequence"/>
</dbReference>
<dbReference type="Pfam" id="PF00512">
    <property type="entry name" value="HisKA"/>
    <property type="match status" value="1"/>
</dbReference>
<dbReference type="InterPro" id="IPR005467">
    <property type="entry name" value="His_kinase_dom"/>
</dbReference>
<dbReference type="PANTHER" id="PTHR43711:SF1">
    <property type="entry name" value="HISTIDINE KINASE 1"/>
    <property type="match status" value="1"/>
</dbReference>
<evidence type="ECO:0000256" key="2">
    <source>
        <dbReference type="ARBA" id="ARBA00012438"/>
    </source>
</evidence>
<keyword evidence="5" id="KW-0418">Kinase</keyword>
<gene>
    <name evidence="9" type="ORF">SAMN05216559_3912</name>
</gene>
<comment type="catalytic activity">
    <reaction evidence="1">
        <text>ATP + protein L-histidine = ADP + protein N-phospho-L-histidine.</text>
        <dbReference type="EC" id="2.7.13.3"/>
    </reaction>
</comment>
<evidence type="ECO:0000313" key="9">
    <source>
        <dbReference type="EMBL" id="SFS11638.1"/>
    </source>
</evidence>
<dbReference type="PRINTS" id="PR00344">
    <property type="entry name" value="BCTRLSENSOR"/>
</dbReference>
<name>A0A1I6M7Q5_9EURY</name>
<dbReference type="Gene3D" id="3.30.565.10">
    <property type="entry name" value="Histidine kinase-like ATPase, C-terminal domain"/>
    <property type="match status" value="1"/>
</dbReference>
<dbReference type="PANTHER" id="PTHR43711">
    <property type="entry name" value="TWO-COMPONENT HISTIDINE KINASE"/>
    <property type="match status" value="1"/>
</dbReference>
<dbReference type="NCBIfam" id="TIGR00229">
    <property type="entry name" value="sensory_box"/>
    <property type="match status" value="1"/>
</dbReference>
<dbReference type="RefSeq" id="WP_089818889.1">
    <property type="nucleotide sequence ID" value="NZ_FOZK01000005.1"/>
</dbReference>
<dbReference type="InterPro" id="IPR013656">
    <property type="entry name" value="PAS_4"/>
</dbReference>
<dbReference type="PROSITE" id="PS50113">
    <property type="entry name" value="PAC"/>
    <property type="match status" value="1"/>
</dbReference>
<dbReference type="SMART" id="SM00388">
    <property type="entry name" value="HisKA"/>
    <property type="match status" value="1"/>
</dbReference>
<keyword evidence="3" id="KW-0597">Phosphoprotein</keyword>
<dbReference type="InterPro" id="IPR036890">
    <property type="entry name" value="HATPase_C_sf"/>
</dbReference>
<dbReference type="EMBL" id="FOZK01000005">
    <property type="protein sequence ID" value="SFS11638.1"/>
    <property type="molecule type" value="Genomic_DNA"/>
</dbReference>
<dbReference type="Pfam" id="PF02518">
    <property type="entry name" value="HATPase_c"/>
    <property type="match status" value="1"/>
</dbReference>
<dbReference type="SUPFAM" id="SSF47384">
    <property type="entry name" value="Homodimeric domain of signal transducing histidine kinase"/>
    <property type="match status" value="1"/>
</dbReference>
<dbReference type="GO" id="GO:0000155">
    <property type="term" value="F:phosphorelay sensor kinase activity"/>
    <property type="evidence" value="ECO:0007669"/>
    <property type="project" value="InterPro"/>
</dbReference>
<evidence type="ECO:0000259" key="8">
    <source>
        <dbReference type="PROSITE" id="PS50113"/>
    </source>
</evidence>
<dbReference type="InterPro" id="IPR004358">
    <property type="entry name" value="Sig_transdc_His_kin-like_C"/>
</dbReference>
<evidence type="ECO:0000256" key="6">
    <source>
        <dbReference type="ARBA" id="ARBA00023012"/>
    </source>
</evidence>
<dbReference type="InterPro" id="IPR036097">
    <property type="entry name" value="HisK_dim/P_sf"/>
</dbReference>
<organism evidence="9 10">
    <name type="scientific">Halomicrobium zhouii</name>
    <dbReference type="NCBI Taxonomy" id="767519"/>
    <lineage>
        <taxon>Archaea</taxon>
        <taxon>Methanobacteriati</taxon>
        <taxon>Methanobacteriota</taxon>
        <taxon>Stenosarchaea group</taxon>
        <taxon>Halobacteria</taxon>
        <taxon>Halobacteriales</taxon>
        <taxon>Haloarculaceae</taxon>
        <taxon>Halomicrobium</taxon>
    </lineage>
</organism>
<feature type="domain" description="PAC" evidence="8">
    <location>
        <begin position="203"/>
        <end position="262"/>
    </location>
</feature>
<dbReference type="CDD" id="cd00082">
    <property type="entry name" value="HisKA"/>
    <property type="match status" value="1"/>
</dbReference>
<dbReference type="Pfam" id="PF08448">
    <property type="entry name" value="PAS_4"/>
    <property type="match status" value="1"/>
</dbReference>
<feature type="domain" description="Histidine kinase" evidence="7">
    <location>
        <begin position="273"/>
        <end position="465"/>
    </location>
</feature>
<dbReference type="OrthoDB" id="8127at2157"/>
<reference evidence="9 10" key="1">
    <citation type="submission" date="2016-10" db="EMBL/GenBank/DDBJ databases">
        <authorList>
            <person name="de Groot N.N."/>
        </authorList>
    </citation>
    <scope>NUCLEOTIDE SEQUENCE [LARGE SCALE GENOMIC DNA]</scope>
    <source>
        <strain evidence="9 10">CGMCC 1.10457</strain>
    </source>
</reference>
<dbReference type="InterPro" id="IPR035965">
    <property type="entry name" value="PAS-like_dom_sf"/>
</dbReference>
<dbReference type="CDD" id="cd00130">
    <property type="entry name" value="PAS"/>
    <property type="match status" value="1"/>
</dbReference>
<evidence type="ECO:0000256" key="4">
    <source>
        <dbReference type="ARBA" id="ARBA00022679"/>
    </source>
</evidence>
<keyword evidence="4" id="KW-0808">Transferase</keyword>
<dbReference type="SUPFAM" id="SSF55874">
    <property type="entry name" value="ATPase domain of HSP90 chaperone/DNA topoisomerase II/histidine kinase"/>
    <property type="match status" value="1"/>
</dbReference>